<name>A0ABN0T002_9FIRM</name>
<dbReference type="InterPro" id="IPR047951">
    <property type="entry name" value="Transpos_ISL3"/>
</dbReference>
<accession>A0ABN0T002</accession>
<gene>
    <name evidence="2" type="ORF">GCM10008919_08900</name>
</gene>
<sequence length="404" mass="47508">MYEDFNIFLLKLPEDCKEITTESCVQFHLPRKHHVCPICGSQHTYVHSYRSQNLCGLPTDTVYIYRKRRYRCQDCGKAFFEENSFIERFQRIPRSEIDNIIKEHSELVPSALIARRHGISTNTVMRYFERAMNCVEEKEAASPKTLSTVISIDEFRGNAGAQFQVVVNDLEKRKCCDIIDDRSVATLYDRIQGYPLADRESVALVSIDLSPLFRRLVEDFLPNAEIVADKFHAVRLANDALDSIRKEVQTGLDKHNRKWFKNSRRVLLRRQHKLSSGERAKLSQMFSLSEKLILAHALKEEYYRLFDSCDRKTFKERLRNFREHVLASNIAPFIRVLKTTEQWKEEIWNGIRTGYNNGFTEGCNTTIKTLKRVCYGFRSFANFRRRIMYILNSEERQSRRTKKS</sequence>
<dbReference type="Proteomes" id="UP001500399">
    <property type="component" value="Unassembled WGS sequence"/>
</dbReference>
<evidence type="ECO:0000259" key="1">
    <source>
        <dbReference type="Pfam" id="PF01610"/>
    </source>
</evidence>
<comment type="caution">
    <text evidence="2">The sequence shown here is derived from an EMBL/GenBank/DDBJ whole genome shotgun (WGS) entry which is preliminary data.</text>
</comment>
<dbReference type="RefSeq" id="WP_304987196.1">
    <property type="nucleotide sequence ID" value="NZ_BAAACR010000005.1"/>
</dbReference>
<organism evidence="2 3">
    <name type="scientific">Selenomonas dianae</name>
    <dbReference type="NCBI Taxonomy" id="135079"/>
    <lineage>
        <taxon>Bacteria</taxon>
        <taxon>Bacillati</taxon>
        <taxon>Bacillota</taxon>
        <taxon>Negativicutes</taxon>
        <taxon>Selenomonadales</taxon>
        <taxon>Selenomonadaceae</taxon>
        <taxon>Selenomonas</taxon>
    </lineage>
</organism>
<reference evidence="2 3" key="1">
    <citation type="journal article" date="2019" name="Int. J. Syst. Evol. Microbiol.">
        <title>The Global Catalogue of Microorganisms (GCM) 10K type strain sequencing project: providing services to taxonomists for standard genome sequencing and annotation.</title>
        <authorList>
            <consortium name="The Broad Institute Genomics Platform"/>
            <consortium name="The Broad Institute Genome Sequencing Center for Infectious Disease"/>
            <person name="Wu L."/>
            <person name="Ma J."/>
        </authorList>
    </citation>
    <scope>NUCLEOTIDE SEQUENCE [LARGE SCALE GENOMIC DNA]</scope>
    <source>
        <strain evidence="2 3">JCM 8542</strain>
    </source>
</reference>
<feature type="domain" description="Transposase IS204/IS1001/IS1096/IS1165 DDE" evidence="1">
    <location>
        <begin position="150"/>
        <end position="387"/>
    </location>
</feature>
<protein>
    <recommendedName>
        <fullName evidence="1">Transposase IS204/IS1001/IS1096/IS1165 DDE domain-containing protein</fullName>
    </recommendedName>
</protein>
<evidence type="ECO:0000313" key="3">
    <source>
        <dbReference type="Proteomes" id="UP001500399"/>
    </source>
</evidence>
<evidence type="ECO:0000313" key="2">
    <source>
        <dbReference type="EMBL" id="GAA0207865.1"/>
    </source>
</evidence>
<dbReference type="EMBL" id="BAAACR010000005">
    <property type="protein sequence ID" value="GAA0207865.1"/>
    <property type="molecule type" value="Genomic_DNA"/>
</dbReference>
<dbReference type="InterPro" id="IPR002560">
    <property type="entry name" value="Transposase_DDE"/>
</dbReference>
<proteinExistence type="predicted"/>
<dbReference type="PANTHER" id="PTHR33498:SF1">
    <property type="entry name" value="TRANSPOSASE FOR INSERTION SEQUENCE ELEMENT IS1557"/>
    <property type="match status" value="1"/>
</dbReference>
<dbReference type="Pfam" id="PF01610">
    <property type="entry name" value="DDE_Tnp_ISL3"/>
    <property type="match status" value="1"/>
</dbReference>
<dbReference type="NCBIfam" id="NF033550">
    <property type="entry name" value="transpos_ISL3"/>
    <property type="match status" value="1"/>
</dbReference>
<keyword evidence="3" id="KW-1185">Reference proteome</keyword>
<dbReference type="PANTHER" id="PTHR33498">
    <property type="entry name" value="TRANSPOSASE FOR INSERTION SEQUENCE ELEMENT IS1557"/>
    <property type="match status" value="1"/>
</dbReference>